<dbReference type="SUPFAM" id="SSF50978">
    <property type="entry name" value="WD40 repeat-like"/>
    <property type="match status" value="1"/>
</dbReference>
<dbReference type="PROSITE" id="PS50294">
    <property type="entry name" value="WD_REPEATS_REGION"/>
    <property type="match status" value="1"/>
</dbReference>
<evidence type="ECO:0000256" key="7">
    <source>
        <dbReference type="ARBA" id="ARBA00047551"/>
    </source>
</evidence>
<sequence>ELWSTDLYLPADSVEFCPARPDVFVVGMYRLNEEVGEREGALNAFHWLGGGDVQRICSLGPLPGVLDIKWEKDLLAAALSDGSVRLLHLKDRQLDTVASCQAASCLALSVAWSPGGKDLAVSCSDGSVSLVSRGPASLESVAQIQCHGFEAWCVVWDAFQPHVFYTGGDDCRLCRWDQRSPTQATRTLRRHTMGVTSIAPHPSEEHMLASGSYDEGVLLWDSRNLSTPLAEGQAGGGAWRLRWRSGSGQHRHLLAVAAMHGGACVLAHSSTDILDRLCTFNGHHSMVYGIDWAESDTLASCSFYDKHLALWRHSALKEE</sequence>
<evidence type="ECO:0000259" key="9">
    <source>
        <dbReference type="Pfam" id="PF12894"/>
    </source>
</evidence>
<evidence type="ECO:0000256" key="1">
    <source>
        <dbReference type="ARBA" id="ARBA00005156"/>
    </source>
</evidence>
<dbReference type="InterPro" id="IPR001680">
    <property type="entry name" value="WD40_rpt"/>
</dbReference>
<evidence type="ECO:0000256" key="4">
    <source>
        <dbReference type="ARBA" id="ARBA00022801"/>
    </source>
</evidence>
<dbReference type="PANTHER" id="PTHR46042">
    <property type="entry name" value="DIPHTHINE METHYLTRANSFERASE"/>
    <property type="match status" value="1"/>
</dbReference>
<dbReference type="EC" id="3.1.1.97" evidence="6"/>
<dbReference type="AlphaFoldDB" id="A0A1E1XP00"/>
<name>A0A1E1XP00_AMBSC</name>
<dbReference type="GO" id="GO:0061685">
    <property type="term" value="F:diphthine methylesterase activity"/>
    <property type="evidence" value="ECO:0007669"/>
    <property type="project" value="UniProtKB-EC"/>
</dbReference>
<dbReference type="PROSITE" id="PS50082">
    <property type="entry name" value="WD_REPEATS_2"/>
    <property type="match status" value="1"/>
</dbReference>
<dbReference type="InterPro" id="IPR036322">
    <property type="entry name" value="WD40_repeat_dom_sf"/>
</dbReference>
<keyword evidence="4" id="KW-0378">Hydrolase</keyword>
<evidence type="ECO:0000256" key="3">
    <source>
        <dbReference type="ARBA" id="ARBA00022737"/>
    </source>
</evidence>
<evidence type="ECO:0000256" key="6">
    <source>
        <dbReference type="ARBA" id="ARBA00039131"/>
    </source>
</evidence>
<dbReference type="InterPro" id="IPR024977">
    <property type="entry name" value="Apc4-like_WD40_dom"/>
</dbReference>
<evidence type="ECO:0000256" key="8">
    <source>
        <dbReference type="PROSITE-ProRule" id="PRU00221"/>
    </source>
</evidence>
<dbReference type="Pfam" id="PF00400">
    <property type="entry name" value="WD40"/>
    <property type="match status" value="2"/>
</dbReference>
<feature type="domain" description="Anaphase-promoting complex subunit 4-like WD40" evidence="9">
    <location>
        <begin position="71"/>
        <end position="156"/>
    </location>
</feature>
<dbReference type="EMBL" id="GFAA01002491">
    <property type="protein sequence ID" value="JAU00944.1"/>
    <property type="molecule type" value="mRNA"/>
</dbReference>
<dbReference type="SMART" id="SM00320">
    <property type="entry name" value="WD40"/>
    <property type="match status" value="5"/>
</dbReference>
<dbReference type="InterPro" id="IPR015943">
    <property type="entry name" value="WD40/YVTN_repeat-like_dom_sf"/>
</dbReference>
<accession>A0A1E1XP00</accession>
<organism evidence="10">
    <name type="scientific">Amblyomma sculptum</name>
    <name type="common">Tick</name>
    <dbReference type="NCBI Taxonomy" id="1581419"/>
    <lineage>
        <taxon>Eukaryota</taxon>
        <taxon>Metazoa</taxon>
        <taxon>Ecdysozoa</taxon>
        <taxon>Arthropoda</taxon>
        <taxon>Chelicerata</taxon>
        <taxon>Arachnida</taxon>
        <taxon>Acari</taxon>
        <taxon>Parasitiformes</taxon>
        <taxon>Ixodida</taxon>
        <taxon>Ixodoidea</taxon>
        <taxon>Ixodidae</taxon>
        <taxon>Amblyomminae</taxon>
        <taxon>Amblyomma</taxon>
    </lineage>
</organism>
<reference evidence="10" key="1">
    <citation type="submission" date="2016-09" db="EMBL/GenBank/DDBJ databases">
        <authorList>
            <person name="Capua I."/>
            <person name="De Benedictis P."/>
            <person name="Joannis T."/>
            <person name="Lombin L.H."/>
            <person name="Cattoli G."/>
        </authorList>
    </citation>
    <scope>NUCLEOTIDE SEQUENCE</scope>
</reference>
<comment type="catalytic activity">
    <reaction evidence="7">
        <text>diphthine methyl ester-[translation elongation factor 2] + H2O = diphthine-[translation elongation factor 2] + methanol + H(+)</text>
        <dbReference type="Rhea" id="RHEA:42656"/>
        <dbReference type="Rhea" id="RHEA-COMP:10172"/>
        <dbReference type="Rhea" id="RHEA-COMP:10173"/>
        <dbReference type="ChEBI" id="CHEBI:15377"/>
        <dbReference type="ChEBI" id="CHEBI:15378"/>
        <dbReference type="ChEBI" id="CHEBI:17790"/>
        <dbReference type="ChEBI" id="CHEBI:79005"/>
        <dbReference type="ChEBI" id="CHEBI:82696"/>
        <dbReference type="EC" id="3.1.1.97"/>
    </reaction>
</comment>
<dbReference type="InterPro" id="IPR052415">
    <property type="entry name" value="Diphthine_MTase"/>
</dbReference>
<comment type="similarity">
    <text evidence="5">Belongs to the DPH7 family.</text>
</comment>
<proteinExistence type="evidence at transcript level"/>
<comment type="pathway">
    <text evidence="1">Protein modification; peptidyl-diphthamide biosynthesis.</text>
</comment>
<evidence type="ECO:0000313" key="10">
    <source>
        <dbReference type="EMBL" id="JAU00944.1"/>
    </source>
</evidence>
<evidence type="ECO:0000256" key="2">
    <source>
        <dbReference type="ARBA" id="ARBA00022574"/>
    </source>
</evidence>
<feature type="repeat" description="WD" evidence="8">
    <location>
        <begin position="188"/>
        <end position="221"/>
    </location>
</feature>
<dbReference type="Gene3D" id="2.130.10.10">
    <property type="entry name" value="YVTN repeat-like/Quinoprotein amine dehydrogenase"/>
    <property type="match status" value="1"/>
</dbReference>
<feature type="non-terminal residue" evidence="10">
    <location>
        <position position="1"/>
    </location>
</feature>
<dbReference type="GO" id="GO:0017183">
    <property type="term" value="P:protein histidyl modification to diphthamide"/>
    <property type="evidence" value="ECO:0007669"/>
    <property type="project" value="TreeGrafter"/>
</dbReference>
<reference evidence="10" key="2">
    <citation type="journal article" date="2017" name="Front. Cell. Infect. Microbiol.">
        <title>Analysis of the Salivary Gland Transcriptome of Unfed and Partially Fed Amblyomma sculptum Ticks and Descriptive Proteome of the Saliva.</title>
        <authorList>
            <person name="Esteves E."/>
            <person name="Maruyama S.R."/>
            <person name="Kawahara R."/>
            <person name="Fujita A."/>
            <person name="Martins L.A."/>
            <person name="Righi A.A."/>
            <person name="Costa F.B."/>
            <person name="Palmisano G."/>
            <person name="Labruna M.B."/>
            <person name="Sa-Nunes A."/>
            <person name="Ribeiro J.M.C."/>
            <person name="Fogaca A.C."/>
        </authorList>
    </citation>
    <scope>NUCLEOTIDE SEQUENCE</scope>
</reference>
<keyword evidence="3" id="KW-0677">Repeat</keyword>
<protein>
    <recommendedName>
        <fullName evidence="6">methylated diphthine methylhydrolase</fullName>
        <ecNumber evidence="6">3.1.1.97</ecNumber>
    </recommendedName>
</protein>
<dbReference type="Pfam" id="PF12894">
    <property type="entry name" value="ANAPC4_WD40"/>
    <property type="match status" value="1"/>
</dbReference>
<keyword evidence="2 8" id="KW-0853">WD repeat</keyword>
<dbReference type="GO" id="GO:0005737">
    <property type="term" value="C:cytoplasm"/>
    <property type="evidence" value="ECO:0007669"/>
    <property type="project" value="TreeGrafter"/>
</dbReference>
<dbReference type="PANTHER" id="PTHR46042:SF1">
    <property type="entry name" value="DIPHTHINE METHYLTRANSFERASE"/>
    <property type="match status" value="1"/>
</dbReference>
<evidence type="ECO:0000256" key="5">
    <source>
        <dbReference type="ARBA" id="ARBA00038092"/>
    </source>
</evidence>